<dbReference type="Pfam" id="PF07571">
    <property type="entry name" value="TAF6_C"/>
    <property type="match status" value="1"/>
</dbReference>
<comment type="caution">
    <text evidence="8">The sequence shown here is derived from an EMBL/GenBank/DDBJ whole genome shotgun (WGS) entry which is preliminary data.</text>
</comment>
<dbReference type="InterPro" id="IPR011442">
    <property type="entry name" value="TAF6_C"/>
</dbReference>
<dbReference type="SUPFAM" id="SSF48371">
    <property type="entry name" value="ARM repeat"/>
    <property type="match status" value="1"/>
</dbReference>
<dbReference type="GO" id="GO:0005669">
    <property type="term" value="C:transcription factor TFIID complex"/>
    <property type="evidence" value="ECO:0007669"/>
    <property type="project" value="InterPro"/>
</dbReference>
<dbReference type="Pfam" id="PF02969">
    <property type="entry name" value="TAF"/>
    <property type="match status" value="1"/>
</dbReference>
<dbReference type="PANTHER" id="PTHR10221">
    <property type="entry name" value="TRANSCRIPTION INITIATION FACTOR TFIID SUBUNIT 6"/>
    <property type="match status" value="1"/>
</dbReference>
<dbReference type="InterPro" id="IPR046344">
    <property type="entry name" value="TAF6_C_sf"/>
</dbReference>
<dbReference type="GO" id="GO:0046982">
    <property type="term" value="F:protein heterodimerization activity"/>
    <property type="evidence" value="ECO:0007669"/>
    <property type="project" value="InterPro"/>
</dbReference>
<dbReference type="GO" id="GO:0000124">
    <property type="term" value="C:SAGA complex"/>
    <property type="evidence" value="ECO:0007669"/>
    <property type="project" value="InterPro"/>
</dbReference>
<dbReference type="Proteomes" id="UP000825935">
    <property type="component" value="Chromosome 16"/>
</dbReference>
<dbReference type="InterPro" id="IPR009072">
    <property type="entry name" value="Histone-fold"/>
</dbReference>
<dbReference type="Gene3D" id="1.10.20.10">
    <property type="entry name" value="Histone, subunit A"/>
    <property type="match status" value="1"/>
</dbReference>
<dbReference type="GO" id="GO:0016251">
    <property type="term" value="F:RNA polymerase II general transcription initiation factor activity"/>
    <property type="evidence" value="ECO:0007669"/>
    <property type="project" value="InterPro"/>
</dbReference>
<dbReference type="OMA" id="DTSIVCH"/>
<dbReference type="InterPro" id="IPR037796">
    <property type="entry name" value="TAF6"/>
</dbReference>
<evidence type="ECO:0000256" key="4">
    <source>
        <dbReference type="ARBA" id="ARBA00023163"/>
    </source>
</evidence>
<proteinExistence type="inferred from homology"/>
<dbReference type="SUPFAM" id="SSF47113">
    <property type="entry name" value="Histone-fold"/>
    <property type="match status" value="1"/>
</dbReference>
<keyword evidence="5" id="KW-0539">Nucleus</keyword>
<accession>A0A8T2T0T3</accession>
<dbReference type="InterPro" id="IPR016024">
    <property type="entry name" value="ARM-type_fold"/>
</dbReference>
<feature type="region of interest" description="Disordered" evidence="6">
    <location>
        <begin position="509"/>
        <end position="530"/>
    </location>
</feature>
<dbReference type="OrthoDB" id="361039at2759"/>
<dbReference type="CDD" id="cd22931">
    <property type="entry name" value="HFD_TAF6"/>
    <property type="match status" value="1"/>
</dbReference>
<feature type="domain" description="TATA box binding protein associated factor (TAF) histone-like fold" evidence="7">
    <location>
        <begin position="2"/>
        <end position="68"/>
    </location>
</feature>
<evidence type="ECO:0000313" key="8">
    <source>
        <dbReference type="EMBL" id="KAH7387593.1"/>
    </source>
</evidence>
<dbReference type="GO" id="GO:0003713">
    <property type="term" value="F:transcription coactivator activity"/>
    <property type="evidence" value="ECO:0007669"/>
    <property type="project" value="TreeGrafter"/>
</dbReference>
<dbReference type="SMART" id="SM00803">
    <property type="entry name" value="TAF"/>
    <property type="match status" value="1"/>
</dbReference>
<dbReference type="EMBL" id="CM035421">
    <property type="protein sequence ID" value="KAH7387593.1"/>
    <property type="molecule type" value="Genomic_DNA"/>
</dbReference>
<evidence type="ECO:0000313" key="9">
    <source>
        <dbReference type="Proteomes" id="UP000825935"/>
    </source>
</evidence>
<evidence type="ECO:0000256" key="5">
    <source>
        <dbReference type="ARBA" id="ARBA00023242"/>
    </source>
</evidence>
<evidence type="ECO:0000259" key="7">
    <source>
        <dbReference type="SMART" id="SM00803"/>
    </source>
</evidence>
<evidence type="ECO:0000256" key="6">
    <source>
        <dbReference type="SAM" id="MobiDB-lite"/>
    </source>
</evidence>
<dbReference type="AlphaFoldDB" id="A0A8T2T0T3"/>
<evidence type="ECO:0000256" key="2">
    <source>
        <dbReference type="ARBA" id="ARBA00007688"/>
    </source>
</evidence>
<comment type="similarity">
    <text evidence="2">Belongs to the TAF6 family.</text>
</comment>
<organism evidence="8 9">
    <name type="scientific">Ceratopteris richardii</name>
    <name type="common">Triangle waterfern</name>
    <dbReference type="NCBI Taxonomy" id="49495"/>
    <lineage>
        <taxon>Eukaryota</taxon>
        <taxon>Viridiplantae</taxon>
        <taxon>Streptophyta</taxon>
        <taxon>Embryophyta</taxon>
        <taxon>Tracheophyta</taxon>
        <taxon>Polypodiopsida</taxon>
        <taxon>Polypodiidae</taxon>
        <taxon>Polypodiales</taxon>
        <taxon>Pteridineae</taxon>
        <taxon>Pteridaceae</taxon>
        <taxon>Parkerioideae</taxon>
        <taxon>Ceratopteris</taxon>
    </lineage>
</organism>
<dbReference type="Gene3D" id="1.25.40.770">
    <property type="entry name" value="TAF6, C-terminal HEAT repeat domain"/>
    <property type="match status" value="1"/>
</dbReference>
<dbReference type="CDD" id="cd08050">
    <property type="entry name" value="TAF6C"/>
    <property type="match status" value="1"/>
</dbReference>
<evidence type="ECO:0000256" key="3">
    <source>
        <dbReference type="ARBA" id="ARBA00023015"/>
    </source>
</evidence>
<dbReference type="GO" id="GO:0051123">
    <property type="term" value="P:RNA polymerase II preinitiation complex assembly"/>
    <property type="evidence" value="ECO:0007669"/>
    <property type="project" value="TreeGrafter"/>
</dbReference>
<dbReference type="InterPro" id="IPR004823">
    <property type="entry name" value="TAF_TATA-bd_Histone-like_dom"/>
</dbReference>
<reference evidence="8" key="1">
    <citation type="submission" date="2021-08" db="EMBL/GenBank/DDBJ databases">
        <title>WGS assembly of Ceratopteris richardii.</title>
        <authorList>
            <person name="Marchant D.B."/>
            <person name="Chen G."/>
            <person name="Jenkins J."/>
            <person name="Shu S."/>
            <person name="Leebens-Mack J."/>
            <person name="Grimwood J."/>
            <person name="Schmutz J."/>
            <person name="Soltis P."/>
            <person name="Soltis D."/>
            <person name="Chen Z.-H."/>
        </authorList>
    </citation>
    <scope>NUCLEOTIDE SEQUENCE</scope>
    <source>
        <strain evidence="8">Whitten #5841</strain>
        <tissue evidence="8">Leaf</tissue>
    </source>
</reference>
<feature type="region of interest" description="Disordered" evidence="6">
    <location>
        <begin position="449"/>
        <end position="471"/>
    </location>
</feature>
<dbReference type="FunFam" id="1.25.40.770:FF:000001">
    <property type="entry name" value="Transcription initiation factor TFIID subunit 6"/>
    <property type="match status" value="1"/>
</dbReference>
<keyword evidence="3" id="KW-0805">Transcription regulation</keyword>
<sequence>MTILLKETVQTIAQSIGINNLPEEVAEALAPDVEYRMREIMQGAIKCMLHSKRTTLTTEDVNSALQLHNIEPLYGFASGGPLQFKRAVGQSDLFYVDDAEIDFKEGLLQLMDAPLPKAPLDTAVVIHWLAIEGVQPAIPENVPLEAFTPSVELKKIDTLLSKKKDDEFGVEVKLPVKHVLSQELQVYFEKITGLIISRANPSLIKAALDSLATDSGLHPLVPYFTQFIADEVVRNLDDIDLLFSLMRVVRSLLINPHIHIDPYLHQLMPSVITCLVAKRLGRKSAENSAPGRKFIDNHWDLRDYVANLISFICRRFGRVYHNLQPRITKTLLQAFLDPKRAMTQHYGAIKGLAALGPRVVGLTVLPNVETFLKHLAPDLSMEAQRSEMKRNEAMRVYGTLLTAIGVCMTSRLKYFPVFFLPRTWNPGGQGKIVTARRTVVSNSLSDSCTVSQLTNTSPRKTTTSADAQDSQPMEIECIGHSYHSSMSTIELPSQDVKSDAKIVVDVSGMDHSQHQSQDMARSREQVEPSDSDKAIFPLSDSWKEDVTLGPLFSSLIDLFGEALLPFVPRTELNIFL</sequence>
<dbReference type="GO" id="GO:0046695">
    <property type="term" value="C:SLIK (SAGA-like) complex"/>
    <property type="evidence" value="ECO:0007669"/>
    <property type="project" value="InterPro"/>
</dbReference>
<feature type="compositionally biased region" description="Basic and acidic residues" evidence="6">
    <location>
        <begin position="520"/>
        <end position="530"/>
    </location>
</feature>
<comment type="subcellular location">
    <subcellularLocation>
        <location evidence="1">Nucleus</location>
    </subcellularLocation>
</comment>
<gene>
    <name evidence="8" type="ORF">KP509_16G031600</name>
</gene>
<evidence type="ECO:0000256" key="1">
    <source>
        <dbReference type="ARBA" id="ARBA00004123"/>
    </source>
</evidence>
<protein>
    <recommendedName>
        <fullName evidence="7">TATA box binding protein associated factor (TAF) histone-like fold domain-containing protein</fullName>
    </recommendedName>
</protein>
<name>A0A8T2T0T3_CERRI</name>
<keyword evidence="9" id="KW-1185">Reference proteome</keyword>
<keyword evidence="4" id="KW-0804">Transcription</keyword>
<dbReference type="PANTHER" id="PTHR10221:SF9">
    <property type="entry name" value="TRANSCRIPTION INITIATION FACTOR TFIID SUBUNIT 6"/>
    <property type="match status" value="1"/>
</dbReference>